<evidence type="ECO:0000313" key="3">
    <source>
        <dbReference type="EMBL" id="CAE8632865.1"/>
    </source>
</evidence>
<reference evidence="3" key="1">
    <citation type="submission" date="2021-02" db="EMBL/GenBank/DDBJ databases">
        <authorList>
            <person name="Dougan E. K."/>
            <person name="Rhodes N."/>
            <person name="Thang M."/>
            <person name="Chan C."/>
        </authorList>
    </citation>
    <scope>NUCLEOTIDE SEQUENCE</scope>
</reference>
<dbReference type="InterPro" id="IPR036961">
    <property type="entry name" value="Kinesin_motor_dom_sf"/>
</dbReference>
<dbReference type="GO" id="GO:0003777">
    <property type="term" value="F:microtubule motor activity"/>
    <property type="evidence" value="ECO:0007669"/>
    <property type="project" value="InterPro"/>
</dbReference>
<dbReference type="OrthoDB" id="3176171at2759"/>
<feature type="compositionally biased region" description="Gly residues" evidence="1">
    <location>
        <begin position="120"/>
        <end position="129"/>
    </location>
</feature>
<dbReference type="Pfam" id="PF00225">
    <property type="entry name" value="Kinesin"/>
    <property type="match status" value="1"/>
</dbReference>
<sequence>MAGLPDTEPTTSPSGRCVPRRWLPDAFECNRSGKSYTMMGQEEDPGVIPMMIEGLFREKARMEQEPLTELQVRISYLEIYKERDPRRAPQRPPTAPTLTRSSTRGLGAAPGARAPPQGGSAQGLPGGAQGSAMTPC</sequence>
<accession>A0A813H503</accession>
<keyword evidence="4" id="KW-1185">Reference proteome</keyword>
<dbReference type="InterPro" id="IPR027417">
    <property type="entry name" value="P-loop_NTPase"/>
</dbReference>
<dbReference type="GO" id="GO:0007018">
    <property type="term" value="P:microtubule-based movement"/>
    <property type="evidence" value="ECO:0007669"/>
    <property type="project" value="InterPro"/>
</dbReference>
<dbReference type="GO" id="GO:0008017">
    <property type="term" value="F:microtubule binding"/>
    <property type="evidence" value="ECO:0007669"/>
    <property type="project" value="InterPro"/>
</dbReference>
<evidence type="ECO:0000256" key="1">
    <source>
        <dbReference type="SAM" id="MobiDB-lite"/>
    </source>
</evidence>
<dbReference type="Gene3D" id="3.40.850.10">
    <property type="entry name" value="Kinesin motor domain"/>
    <property type="match status" value="1"/>
</dbReference>
<dbReference type="InterPro" id="IPR001752">
    <property type="entry name" value="Kinesin_motor_dom"/>
</dbReference>
<feature type="domain" description="Kinesin motor" evidence="2">
    <location>
        <begin position="31"/>
        <end position="83"/>
    </location>
</feature>
<evidence type="ECO:0000259" key="2">
    <source>
        <dbReference type="Pfam" id="PF00225"/>
    </source>
</evidence>
<organism evidence="3 4">
    <name type="scientific">Polarella glacialis</name>
    <name type="common">Dinoflagellate</name>
    <dbReference type="NCBI Taxonomy" id="89957"/>
    <lineage>
        <taxon>Eukaryota</taxon>
        <taxon>Sar</taxon>
        <taxon>Alveolata</taxon>
        <taxon>Dinophyceae</taxon>
        <taxon>Suessiales</taxon>
        <taxon>Suessiaceae</taxon>
        <taxon>Polarella</taxon>
    </lineage>
</organism>
<feature type="region of interest" description="Disordered" evidence="1">
    <location>
        <begin position="81"/>
        <end position="136"/>
    </location>
</feature>
<comment type="caution">
    <text evidence="3">The sequence shown here is derived from an EMBL/GenBank/DDBJ whole genome shotgun (WGS) entry which is preliminary data.</text>
</comment>
<dbReference type="Proteomes" id="UP000654075">
    <property type="component" value="Unassembled WGS sequence"/>
</dbReference>
<gene>
    <name evidence="3" type="ORF">PGLA1383_LOCUS48794</name>
</gene>
<dbReference type="SUPFAM" id="SSF52540">
    <property type="entry name" value="P-loop containing nucleoside triphosphate hydrolases"/>
    <property type="match status" value="1"/>
</dbReference>
<dbReference type="AlphaFoldDB" id="A0A813H503"/>
<name>A0A813H503_POLGL</name>
<protein>
    <recommendedName>
        <fullName evidence="2">Kinesin motor domain-containing protein</fullName>
    </recommendedName>
</protein>
<feature type="compositionally biased region" description="Low complexity" evidence="1">
    <location>
        <begin position="96"/>
        <end position="119"/>
    </location>
</feature>
<dbReference type="EMBL" id="CAJNNV010030545">
    <property type="protein sequence ID" value="CAE8632865.1"/>
    <property type="molecule type" value="Genomic_DNA"/>
</dbReference>
<dbReference type="GO" id="GO:0005524">
    <property type="term" value="F:ATP binding"/>
    <property type="evidence" value="ECO:0007669"/>
    <property type="project" value="InterPro"/>
</dbReference>
<proteinExistence type="predicted"/>
<evidence type="ECO:0000313" key="4">
    <source>
        <dbReference type="Proteomes" id="UP000654075"/>
    </source>
</evidence>
<dbReference type="PANTHER" id="PTHR47117">
    <property type="entry name" value="STAR-RELATED LIPID TRANSFER PROTEIN 9"/>
    <property type="match status" value="1"/>
</dbReference>